<sequence>MSHPFVDVAAVSARPQLRCNGSCWTGKREAYGVQHDWQQALDQVAPRLRHLRQRRGLTLAQVAEQTQISVSTLSRLESGTRKPTLELLLPLAQAYRVPLDHLVDAPASGDPRIHPRPVQRADMVYIPLSRRGSDVQAYKLLLPAHGVAGEQRLRTHEGTEWLYVLEGSARLQVGESVTVLGPGEAAEFDCHVPHGVRSDDDQPVEILALFSPQGARLHIGPE</sequence>
<dbReference type="RefSeq" id="WP_181642593.1">
    <property type="nucleotide sequence ID" value="NZ_CCXJ01000764.2"/>
</dbReference>
<comment type="caution">
    <text evidence="3">The sequence shown here is derived from an EMBL/GenBank/DDBJ whole genome shotgun (WGS) entry which is preliminary data.</text>
</comment>
<dbReference type="PANTHER" id="PTHR46797:SF1">
    <property type="entry name" value="METHYLPHOSPHONATE SYNTHASE"/>
    <property type="match status" value="1"/>
</dbReference>
<dbReference type="SUPFAM" id="SSF47413">
    <property type="entry name" value="lambda repressor-like DNA-binding domains"/>
    <property type="match status" value="1"/>
</dbReference>
<dbReference type="Gene3D" id="2.60.120.10">
    <property type="entry name" value="Jelly Rolls"/>
    <property type="match status" value="1"/>
</dbReference>
<dbReference type="InterPro" id="IPR050807">
    <property type="entry name" value="TransReg_Diox_bact_type"/>
</dbReference>
<dbReference type="CDD" id="cd02209">
    <property type="entry name" value="cupin_XRE_C"/>
    <property type="match status" value="1"/>
</dbReference>
<dbReference type="Gene3D" id="1.10.260.40">
    <property type="entry name" value="lambda repressor-like DNA-binding domains"/>
    <property type="match status" value="1"/>
</dbReference>
<dbReference type="EMBL" id="JAUSQM010000001">
    <property type="protein sequence ID" value="MDP9821844.1"/>
    <property type="molecule type" value="Genomic_DNA"/>
</dbReference>
<dbReference type="Proteomes" id="UP001240447">
    <property type="component" value="Unassembled WGS sequence"/>
</dbReference>
<evidence type="ECO:0000313" key="4">
    <source>
        <dbReference type="Proteomes" id="UP001240447"/>
    </source>
</evidence>
<reference evidence="3 4" key="1">
    <citation type="submission" date="2023-07" db="EMBL/GenBank/DDBJ databases">
        <title>Sequencing the genomes of 1000 actinobacteria strains.</title>
        <authorList>
            <person name="Klenk H.-P."/>
        </authorList>
    </citation>
    <scope>NUCLEOTIDE SEQUENCE [LARGE SCALE GENOMIC DNA]</scope>
    <source>
        <strain evidence="3 4">GD13</strain>
    </source>
</reference>
<dbReference type="SUPFAM" id="SSF51182">
    <property type="entry name" value="RmlC-like cupins"/>
    <property type="match status" value="1"/>
</dbReference>
<dbReference type="InterPro" id="IPR001387">
    <property type="entry name" value="Cro/C1-type_HTH"/>
</dbReference>
<dbReference type="CDD" id="cd00093">
    <property type="entry name" value="HTH_XRE"/>
    <property type="match status" value="1"/>
</dbReference>
<evidence type="ECO:0000256" key="1">
    <source>
        <dbReference type="ARBA" id="ARBA00023125"/>
    </source>
</evidence>
<dbReference type="PANTHER" id="PTHR46797">
    <property type="entry name" value="HTH-TYPE TRANSCRIPTIONAL REGULATOR"/>
    <property type="match status" value="1"/>
</dbReference>
<evidence type="ECO:0000313" key="3">
    <source>
        <dbReference type="EMBL" id="MDP9821844.1"/>
    </source>
</evidence>
<dbReference type="Pfam" id="PF07883">
    <property type="entry name" value="Cupin_2"/>
    <property type="match status" value="1"/>
</dbReference>
<dbReference type="SMART" id="SM00530">
    <property type="entry name" value="HTH_XRE"/>
    <property type="match status" value="1"/>
</dbReference>
<dbReference type="InterPro" id="IPR010982">
    <property type="entry name" value="Lambda_DNA-bd_dom_sf"/>
</dbReference>
<feature type="domain" description="HTH cro/C1-type" evidence="2">
    <location>
        <begin position="48"/>
        <end position="102"/>
    </location>
</feature>
<dbReference type="InterPro" id="IPR011051">
    <property type="entry name" value="RmlC_Cupin_sf"/>
</dbReference>
<proteinExistence type="predicted"/>
<keyword evidence="4" id="KW-1185">Reference proteome</keyword>
<gene>
    <name evidence="3" type="ORF">J2S59_001653</name>
</gene>
<accession>A0ABT9NN49</accession>
<dbReference type="Pfam" id="PF13560">
    <property type="entry name" value="HTH_31"/>
    <property type="match status" value="1"/>
</dbReference>
<organism evidence="3 4">
    <name type="scientific">Nocardioides massiliensis</name>
    <dbReference type="NCBI Taxonomy" id="1325935"/>
    <lineage>
        <taxon>Bacteria</taxon>
        <taxon>Bacillati</taxon>
        <taxon>Actinomycetota</taxon>
        <taxon>Actinomycetes</taxon>
        <taxon>Propionibacteriales</taxon>
        <taxon>Nocardioidaceae</taxon>
        <taxon>Nocardioides</taxon>
    </lineage>
</organism>
<protein>
    <submittedName>
        <fullName evidence="3">Transcriptional regulator with XRE-family HTH domain</fullName>
    </submittedName>
</protein>
<keyword evidence="1" id="KW-0238">DNA-binding</keyword>
<evidence type="ECO:0000259" key="2">
    <source>
        <dbReference type="PROSITE" id="PS50943"/>
    </source>
</evidence>
<dbReference type="PROSITE" id="PS50943">
    <property type="entry name" value="HTH_CROC1"/>
    <property type="match status" value="1"/>
</dbReference>
<dbReference type="InterPro" id="IPR013096">
    <property type="entry name" value="Cupin_2"/>
</dbReference>
<dbReference type="InterPro" id="IPR014710">
    <property type="entry name" value="RmlC-like_jellyroll"/>
</dbReference>
<name>A0ABT9NN49_9ACTN</name>